<comment type="caution">
    <text evidence="1">The sequence shown here is derived from an EMBL/GenBank/DDBJ whole genome shotgun (WGS) entry which is preliminary data.</text>
</comment>
<name>A0A3E3I6M5_9FIRM</name>
<reference evidence="1" key="1">
    <citation type="submission" date="2018-08" db="EMBL/GenBank/DDBJ databases">
        <title>A genome reference for cultivated species of the human gut microbiota.</title>
        <authorList>
            <person name="Zou Y."/>
            <person name="Xue W."/>
            <person name="Luo G."/>
        </authorList>
    </citation>
    <scope>NUCLEOTIDE SEQUENCE [LARGE SCALE GENOMIC DNA]</scope>
    <source>
        <strain evidence="1">TF05-5AC</strain>
    </source>
</reference>
<keyword evidence="2" id="KW-1185">Reference proteome</keyword>
<sequence length="92" mass="10410">MTGLNTADVRYGHILLSFLSENNCKMKTAVKLRDGFVTATGSIRFRHPYKRSPVPTLRMEEKDSCRARLRQPRAAAISQILTIYVKIGNDDV</sequence>
<dbReference type="EMBL" id="QVLV01000005">
    <property type="protein sequence ID" value="RGE61698.1"/>
    <property type="molecule type" value="Genomic_DNA"/>
</dbReference>
<evidence type="ECO:0000313" key="1">
    <source>
        <dbReference type="EMBL" id="RGE61698.1"/>
    </source>
</evidence>
<proteinExistence type="predicted"/>
<dbReference type="AlphaFoldDB" id="A0A3E3I6M5"/>
<protein>
    <submittedName>
        <fullName evidence="1">Uncharacterized protein</fullName>
    </submittedName>
</protein>
<dbReference type="RefSeq" id="WP_117544324.1">
    <property type="nucleotide sequence ID" value="NZ_JBKVLI010000003.1"/>
</dbReference>
<dbReference type="Proteomes" id="UP000260812">
    <property type="component" value="Unassembled WGS sequence"/>
</dbReference>
<organism evidence="1 2">
    <name type="scientific">Eisenbergiella massiliensis</name>
    <dbReference type="NCBI Taxonomy" id="1720294"/>
    <lineage>
        <taxon>Bacteria</taxon>
        <taxon>Bacillati</taxon>
        <taxon>Bacillota</taxon>
        <taxon>Clostridia</taxon>
        <taxon>Lachnospirales</taxon>
        <taxon>Lachnospiraceae</taxon>
        <taxon>Eisenbergiella</taxon>
    </lineage>
</organism>
<gene>
    <name evidence="1" type="ORF">DXC51_09045</name>
</gene>
<evidence type="ECO:0000313" key="2">
    <source>
        <dbReference type="Proteomes" id="UP000260812"/>
    </source>
</evidence>
<accession>A0A3E3I6M5</accession>